<dbReference type="Pfam" id="PF02201">
    <property type="entry name" value="SWIB"/>
    <property type="match status" value="1"/>
</dbReference>
<accession>A0A642V9R9</accession>
<organism evidence="3 4">
    <name type="scientific">Trichomonascus ciferrii</name>
    <dbReference type="NCBI Taxonomy" id="44093"/>
    <lineage>
        <taxon>Eukaryota</taxon>
        <taxon>Fungi</taxon>
        <taxon>Dikarya</taxon>
        <taxon>Ascomycota</taxon>
        <taxon>Saccharomycotina</taxon>
        <taxon>Dipodascomycetes</taxon>
        <taxon>Dipodascales</taxon>
        <taxon>Trichomonascaceae</taxon>
        <taxon>Trichomonascus</taxon>
        <taxon>Trichomonascus ciferrii complex</taxon>
    </lineage>
</organism>
<protein>
    <recommendedName>
        <fullName evidence="2">DM2 domain-containing protein</fullName>
    </recommendedName>
</protein>
<dbReference type="EMBL" id="SWFS01000078">
    <property type="protein sequence ID" value="KAA8916890.1"/>
    <property type="molecule type" value="Genomic_DNA"/>
</dbReference>
<keyword evidence="4" id="KW-1185">Reference proteome</keyword>
<evidence type="ECO:0000313" key="3">
    <source>
        <dbReference type="EMBL" id="KAA8916890.1"/>
    </source>
</evidence>
<feature type="domain" description="DM2" evidence="2">
    <location>
        <begin position="223"/>
        <end position="300"/>
    </location>
</feature>
<dbReference type="Gene3D" id="1.10.245.10">
    <property type="entry name" value="SWIB/MDM2 domain"/>
    <property type="match status" value="1"/>
</dbReference>
<sequence length="435" mass="50042">MYNRARSGGGRPMAGPAVGMRPPTSGAEQQAAAPPPPPPPMMDRHYVRKPTDRTLPERVEQIVPEGQLYRQLQEAERRLDATISRKKLDLQDSLARSIKKTEVLRVFISNTATDQPWQTMSKIDETTFDFDTNAVPTWNLRIEGRLVDDTPADTPGRRCFSSFFTSIIVELENEDSEAPPEDKVVEWHEPPPGTGNNAEFDVLDIRRKGDQNINAKITLQLKEYPNKFKLSPPLAKLLALDEETKPGVVVALWQYIRFHRLQDLDEKRLIKCDGPMREVFERDTIPFPQIMELLNPHLTQREPIVLNYPIRVDKESTLGDFTYDIDLEVSDPVRGQMSEVLEHWNARQPEIMQLDEEIALCIEALGASRLKRDFFHQLSLDPADFIKKWIASQARDLRVIQSDRGFNEEDVRHSSFYNEELLSQSIHYFVNTRNN</sequence>
<dbReference type="InterPro" id="IPR036885">
    <property type="entry name" value="SWIB_MDM2_dom_sf"/>
</dbReference>
<evidence type="ECO:0000259" key="2">
    <source>
        <dbReference type="PROSITE" id="PS51925"/>
    </source>
</evidence>
<dbReference type="PROSITE" id="PS51925">
    <property type="entry name" value="SWIB_MDM2"/>
    <property type="match status" value="1"/>
</dbReference>
<feature type="region of interest" description="Disordered" evidence="1">
    <location>
        <begin position="1"/>
        <end position="45"/>
    </location>
</feature>
<dbReference type="Proteomes" id="UP000761534">
    <property type="component" value="Unassembled WGS sequence"/>
</dbReference>
<gene>
    <name evidence="3" type="ORF">TRICI_001009</name>
</gene>
<evidence type="ECO:0000256" key="1">
    <source>
        <dbReference type="SAM" id="MobiDB-lite"/>
    </source>
</evidence>
<dbReference type="AlphaFoldDB" id="A0A642V9R9"/>
<dbReference type="VEuPathDB" id="FungiDB:TRICI_001009"/>
<dbReference type="SUPFAM" id="SSF47592">
    <property type="entry name" value="SWIB/MDM2 domain"/>
    <property type="match status" value="1"/>
</dbReference>
<comment type="caution">
    <text evidence="3">The sequence shown here is derived from an EMBL/GenBank/DDBJ whole genome shotgun (WGS) entry which is preliminary data.</text>
</comment>
<feature type="region of interest" description="Disordered" evidence="1">
    <location>
        <begin position="178"/>
        <end position="197"/>
    </location>
</feature>
<evidence type="ECO:0000313" key="4">
    <source>
        <dbReference type="Proteomes" id="UP000761534"/>
    </source>
</evidence>
<dbReference type="OrthoDB" id="10263741at2759"/>
<dbReference type="InterPro" id="IPR003121">
    <property type="entry name" value="SWIB_MDM2_domain"/>
</dbReference>
<dbReference type="SMART" id="SM00151">
    <property type="entry name" value="SWIB"/>
    <property type="match status" value="1"/>
</dbReference>
<dbReference type="PANTHER" id="PTHR13844">
    <property type="entry name" value="SWI/SNF-RELATED MATRIX-ASSOCIATED ACTIN-DEPENDENT REGULATOR OF CHROMATIN SUBFAMILY D"/>
    <property type="match status" value="1"/>
</dbReference>
<dbReference type="InterPro" id="IPR019835">
    <property type="entry name" value="SWIB_domain"/>
</dbReference>
<proteinExistence type="predicted"/>
<dbReference type="CDD" id="cd10568">
    <property type="entry name" value="SWIB_like"/>
    <property type="match status" value="1"/>
</dbReference>
<name>A0A642V9R9_9ASCO</name>
<feature type="compositionally biased region" description="Basic and acidic residues" evidence="1">
    <location>
        <begin position="180"/>
        <end position="189"/>
    </location>
</feature>
<reference evidence="3" key="1">
    <citation type="journal article" date="2019" name="G3 (Bethesda)">
        <title>Genome Assemblies of Two Rare Opportunistic Yeast Pathogens: Diutina rugosa (syn. Candida rugosa) and Trichomonascus ciferrii (syn. Candida ciferrii).</title>
        <authorList>
            <person name="Mixao V."/>
            <person name="Saus E."/>
            <person name="Hansen A.P."/>
            <person name="Lass-Florl C."/>
            <person name="Gabaldon T."/>
        </authorList>
    </citation>
    <scope>NUCLEOTIDE SEQUENCE</scope>
    <source>
        <strain evidence="3">CBS 4856</strain>
    </source>
</reference>